<reference evidence="2 3" key="1">
    <citation type="submission" date="2013-02" db="EMBL/GenBank/DDBJ databases">
        <title>The Genome Sequence of Acinetobacter parvus NIPH 1103.</title>
        <authorList>
            <consortium name="The Broad Institute Genome Sequencing Platform"/>
            <consortium name="The Broad Institute Genome Sequencing Center for Infectious Disease"/>
            <person name="Cerqueira G."/>
            <person name="Feldgarden M."/>
            <person name="Courvalin P."/>
            <person name="Perichon B."/>
            <person name="Grillot-Courvalin C."/>
            <person name="Clermont D."/>
            <person name="Rocha E."/>
            <person name="Yoon E.-J."/>
            <person name="Nemec A."/>
            <person name="Walker B."/>
            <person name="Young S.K."/>
            <person name="Zeng Q."/>
            <person name="Gargeya S."/>
            <person name="Fitzgerald M."/>
            <person name="Haas B."/>
            <person name="Abouelleil A."/>
            <person name="Alvarado L."/>
            <person name="Arachchi H.M."/>
            <person name="Berlin A.M."/>
            <person name="Chapman S.B."/>
            <person name="Dewar J."/>
            <person name="Goldberg J."/>
            <person name="Griggs A."/>
            <person name="Gujja S."/>
            <person name="Hansen M."/>
            <person name="Howarth C."/>
            <person name="Imamovic A."/>
            <person name="Larimer J."/>
            <person name="McCowan C."/>
            <person name="Murphy C."/>
            <person name="Neiman D."/>
            <person name="Pearson M."/>
            <person name="Priest M."/>
            <person name="Roberts A."/>
            <person name="Saif S."/>
            <person name="Shea T."/>
            <person name="Sisk P."/>
            <person name="Sykes S."/>
            <person name="Wortman J."/>
            <person name="Nusbaum C."/>
            <person name="Birren B."/>
        </authorList>
    </citation>
    <scope>NUCLEOTIDE SEQUENCE [LARGE SCALE GENOMIC DNA]</scope>
    <source>
        <strain evidence="2 3">NIPH 1103</strain>
    </source>
</reference>
<sequence>MLNKVFNLKNTIDIFVTETESPNKVLLTFHKMTTRTRIELIVGKSVAEFLALLDGLKTVKSILKELGNFNETEALSLITFLQEQHLIVDNCESNEVSPRFSRQIAYFDDMILDRSGSDTQTKLASKKIVILGCGSVGAAIAETLVRAGISKLSLVDYKIITESCMDRHLFTRLDHIGLSKVEVLADYLRSIDTSVKIKTYQEHLLPKTDLSKWIQNDTDLIINSCDEPYIGHIALKIGRYAQTKNIPLYIAGGFDAHLMSSGELVYPPHTPCIDCAQQTFTKALGNWKPTYSDTARLENILETQETIQIPSDISASYQIGGAGGLVMMSCFSAHLSCLKILQFLAEDSAYDYKSIRYEYLLNDGELTSFEMRKQEYCHVCTS</sequence>
<dbReference type="Gene3D" id="3.40.50.720">
    <property type="entry name" value="NAD(P)-binding Rossmann-like Domain"/>
    <property type="match status" value="1"/>
</dbReference>
<protein>
    <recommendedName>
        <fullName evidence="1">THIF-type NAD/FAD binding fold domain-containing protein</fullName>
    </recommendedName>
</protein>
<comment type="caution">
    <text evidence="2">The sequence shown here is derived from an EMBL/GenBank/DDBJ whole genome shotgun (WGS) entry which is preliminary data.</text>
</comment>
<name>N8RMM3_9GAMM</name>
<dbReference type="PANTHER" id="PTHR43267">
    <property type="entry name" value="TRNA THREONYLCARBAMOYLADENOSINE DEHYDRATASE"/>
    <property type="match status" value="1"/>
</dbReference>
<evidence type="ECO:0000313" key="2">
    <source>
        <dbReference type="EMBL" id="ENU34799.1"/>
    </source>
</evidence>
<accession>N8RMM3</accession>
<organism evidence="2 3">
    <name type="scientific">Acinetobacter parvus NIPH 1103</name>
    <dbReference type="NCBI Taxonomy" id="1217671"/>
    <lineage>
        <taxon>Bacteria</taxon>
        <taxon>Pseudomonadati</taxon>
        <taxon>Pseudomonadota</taxon>
        <taxon>Gammaproteobacteria</taxon>
        <taxon>Moraxellales</taxon>
        <taxon>Moraxellaceae</taxon>
        <taxon>Acinetobacter</taxon>
    </lineage>
</organism>
<evidence type="ECO:0000259" key="1">
    <source>
        <dbReference type="Pfam" id="PF00899"/>
    </source>
</evidence>
<dbReference type="GO" id="GO:0008641">
    <property type="term" value="F:ubiquitin-like modifier activating enzyme activity"/>
    <property type="evidence" value="ECO:0007669"/>
    <property type="project" value="InterPro"/>
</dbReference>
<evidence type="ECO:0000313" key="3">
    <source>
        <dbReference type="Proteomes" id="UP000018426"/>
    </source>
</evidence>
<proteinExistence type="predicted"/>
<dbReference type="GO" id="GO:0061503">
    <property type="term" value="F:tRNA threonylcarbamoyladenosine dehydratase"/>
    <property type="evidence" value="ECO:0007669"/>
    <property type="project" value="TreeGrafter"/>
</dbReference>
<dbReference type="Pfam" id="PF00899">
    <property type="entry name" value="ThiF"/>
    <property type="match status" value="1"/>
</dbReference>
<dbReference type="HOGENOM" id="CLU_741395_0_0_6"/>
<dbReference type="GO" id="GO:0061504">
    <property type="term" value="P:cyclic threonylcarbamoyladenosine biosynthetic process"/>
    <property type="evidence" value="ECO:0007669"/>
    <property type="project" value="TreeGrafter"/>
</dbReference>
<dbReference type="PANTHER" id="PTHR43267:SF1">
    <property type="entry name" value="TRNA THREONYLCARBAMOYLADENOSINE DEHYDRATASE"/>
    <property type="match status" value="1"/>
</dbReference>
<dbReference type="SUPFAM" id="SSF69572">
    <property type="entry name" value="Activating enzymes of the ubiquitin-like proteins"/>
    <property type="match status" value="1"/>
</dbReference>
<feature type="domain" description="THIF-type NAD/FAD binding fold" evidence="1">
    <location>
        <begin position="110"/>
        <end position="371"/>
    </location>
</feature>
<dbReference type="PATRIC" id="fig|1217671.3.peg.147"/>
<gene>
    <name evidence="2" type="ORF">F989_00154</name>
</gene>
<dbReference type="InterPro" id="IPR000594">
    <property type="entry name" value="ThiF_NAD_FAD-bd"/>
</dbReference>
<dbReference type="InterPro" id="IPR035985">
    <property type="entry name" value="Ubiquitin-activating_enz"/>
</dbReference>
<dbReference type="AlphaFoldDB" id="N8RMM3"/>
<dbReference type="InterPro" id="IPR045886">
    <property type="entry name" value="ThiF/MoeB/HesA"/>
</dbReference>
<dbReference type="RefSeq" id="WP_004676216.1">
    <property type="nucleotide sequence ID" value="NZ_KB849222.1"/>
</dbReference>
<dbReference type="Proteomes" id="UP000018426">
    <property type="component" value="Unassembled WGS sequence"/>
</dbReference>
<dbReference type="EMBL" id="APOL01000007">
    <property type="protein sequence ID" value="ENU34799.1"/>
    <property type="molecule type" value="Genomic_DNA"/>
</dbReference>